<keyword evidence="2" id="KW-0812">Transmembrane</keyword>
<keyword evidence="2" id="KW-0472">Membrane</keyword>
<proteinExistence type="predicted"/>
<evidence type="ECO:0000313" key="3">
    <source>
        <dbReference type="EMBL" id="TMS33112.1"/>
    </source>
</evidence>
<protein>
    <submittedName>
        <fullName evidence="3">Uncharacterized protein</fullName>
    </submittedName>
</protein>
<comment type="caution">
    <text evidence="3">The sequence shown here is derived from an EMBL/GenBank/DDBJ whole genome shotgun (WGS) entry which is preliminary data.</text>
</comment>
<evidence type="ECO:0000256" key="1">
    <source>
        <dbReference type="SAM" id="MobiDB-lite"/>
    </source>
</evidence>
<evidence type="ECO:0000256" key="2">
    <source>
        <dbReference type="SAM" id="Phobius"/>
    </source>
</evidence>
<evidence type="ECO:0000313" key="4">
    <source>
        <dbReference type="Proteomes" id="UP000298663"/>
    </source>
</evidence>
<reference evidence="3 4" key="1">
    <citation type="journal article" date="2015" name="Genome Biol.">
        <title>Comparative genomics of Steinernema reveals deeply conserved gene regulatory networks.</title>
        <authorList>
            <person name="Dillman A.R."/>
            <person name="Macchietto M."/>
            <person name="Porter C.F."/>
            <person name="Rogers A."/>
            <person name="Williams B."/>
            <person name="Antoshechkin I."/>
            <person name="Lee M.M."/>
            <person name="Goodwin Z."/>
            <person name="Lu X."/>
            <person name="Lewis E.E."/>
            <person name="Goodrich-Blair H."/>
            <person name="Stock S.P."/>
            <person name="Adams B.J."/>
            <person name="Sternberg P.W."/>
            <person name="Mortazavi A."/>
        </authorList>
    </citation>
    <scope>NUCLEOTIDE SEQUENCE [LARGE SCALE GENOMIC DNA]</scope>
    <source>
        <strain evidence="3 4">ALL</strain>
    </source>
</reference>
<accession>A0A4U8UJU9</accession>
<keyword evidence="2" id="KW-1133">Transmembrane helix</keyword>
<keyword evidence="4" id="KW-1185">Reference proteome</keyword>
<organism evidence="3 4">
    <name type="scientific">Steinernema carpocapsae</name>
    <name type="common">Entomopathogenic nematode</name>
    <dbReference type="NCBI Taxonomy" id="34508"/>
    <lineage>
        <taxon>Eukaryota</taxon>
        <taxon>Metazoa</taxon>
        <taxon>Ecdysozoa</taxon>
        <taxon>Nematoda</taxon>
        <taxon>Chromadorea</taxon>
        <taxon>Rhabditida</taxon>
        <taxon>Tylenchina</taxon>
        <taxon>Panagrolaimomorpha</taxon>
        <taxon>Strongyloidoidea</taxon>
        <taxon>Steinernematidae</taxon>
        <taxon>Steinernema</taxon>
    </lineage>
</organism>
<dbReference type="EMBL" id="AZBU02000001">
    <property type="protein sequence ID" value="TMS33112.1"/>
    <property type="molecule type" value="Genomic_DNA"/>
</dbReference>
<feature type="region of interest" description="Disordered" evidence="1">
    <location>
        <begin position="150"/>
        <end position="177"/>
    </location>
</feature>
<name>A0A4U8UJU9_STECR</name>
<dbReference type="AlphaFoldDB" id="A0A4U8UJU9"/>
<gene>
    <name evidence="3" type="ORF">L596_000888</name>
</gene>
<feature type="transmembrane region" description="Helical" evidence="2">
    <location>
        <begin position="99"/>
        <end position="124"/>
    </location>
</feature>
<dbReference type="Proteomes" id="UP000298663">
    <property type="component" value="Unassembled WGS sequence"/>
</dbReference>
<reference evidence="3 4" key="2">
    <citation type="journal article" date="2019" name="G3 (Bethesda)">
        <title>Hybrid Assembly of the Genome of the Entomopathogenic Nematode Steinernema carpocapsae Identifies the X-Chromosome.</title>
        <authorList>
            <person name="Serra L."/>
            <person name="Macchietto M."/>
            <person name="Macias-Munoz A."/>
            <person name="McGill C.J."/>
            <person name="Rodriguez I.M."/>
            <person name="Rodriguez B."/>
            <person name="Murad R."/>
            <person name="Mortazavi A."/>
        </authorList>
    </citation>
    <scope>NUCLEOTIDE SEQUENCE [LARGE SCALE GENOMIC DNA]</scope>
    <source>
        <strain evidence="3 4">ALL</strain>
    </source>
</reference>
<sequence length="245" mass="26850">MGLRNFCIIFFTRPSFVCLSSFASRSTRRSKREAFLRHSRLQLKTDAASKRRFLGRRTGGEREHGDHLDGWRQTACGGRASHCCRDFFRRRFAAAPRGVFVAVFCTLFFVAPLAGLCACLSLGANSALACAGRPAAAAATARMSFGQPTAANNDNVVRTTNDDASTSRARRRRQPCAAATAPATRRVLCFSFSLFCIAPAASLNNSKRPVSIPDSDSSSSAMPSELSFYLLKWPPFLYVFKVLRG</sequence>
<feature type="compositionally biased region" description="Low complexity" evidence="1">
    <location>
        <begin position="150"/>
        <end position="167"/>
    </location>
</feature>